<evidence type="ECO:0000313" key="9">
    <source>
        <dbReference type="Proteomes" id="UP000664122"/>
    </source>
</evidence>
<organism evidence="8 9">
    <name type="scientific">Jiella flava</name>
    <dbReference type="NCBI Taxonomy" id="2816857"/>
    <lineage>
        <taxon>Bacteria</taxon>
        <taxon>Pseudomonadati</taxon>
        <taxon>Pseudomonadota</taxon>
        <taxon>Alphaproteobacteria</taxon>
        <taxon>Hyphomicrobiales</taxon>
        <taxon>Aurantimonadaceae</taxon>
        <taxon>Jiella</taxon>
    </lineage>
</organism>
<gene>
    <name evidence="8" type="primary">bla</name>
    <name evidence="8" type="ORF">J1C48_07975</name>
</gene>
<dbReference type="InterPro" id="IPR045155">
    <property type="entry name" value="Beta-lactam_cat"/>
</dbReference>
<dbReference type="PRINTS" id="PR00118">
    <property type="entry name" value="BLACTAMASEA"/>
</dbReference>
<accession>A0A939JVI7</accession>
<dbReference type="Gene3D" id="3.40.710.10">
    <property type="entry name" value="DD-peptidase/beta-lactamase superfamily"/>
    <property type="match status" value="1"/>
</dbReference>
<evidence type="ECO:0000256" key="1">
    <source>
        <dbReference type="ARBA" id="ARBA00001526"/>
    </source>
</evidence>
<evidence type="ECO:0000256" key="3">
    <source>
        <dbReference type="ARBA" id="ARBA00012865"/>
    </source>
</evidence>
<reference evidence="8" key="1">
    <citation type="submission" date="2021-03" db="EMBL/GenBank/DDBJ databases">
        <title>Whole genome sequence of Jiella sp. CQZ9-1.</title>
        <authorList>
            <person name="Tuo L."/>
        </authorList>
    </citation>
    <scope>NUCLEOTIDE SEQUENCE</scope>
    <source>
        <strain evidence="8">CQZ9-1</strain>
    </source>
</reference>
<evidence type="ECO:0000256" key="2">
    <source>
        <dbReference type="ARBA" id="ARBA00009009"/>
    </source>
</evidence>
<dbReference type="InterPro" id="IPR000871">
    <property type="entry name" value="Beta-lactam_class-A"/>
</dbReference>
<dbReference type="InterPro" id="IPR012338">
    <property type="entry name" value="Beta-lactam/transpept-like"/>
</dbReference>
<evidence type="ECO:0000313" key="8">
    <source>
        <dbReference type="EMBL" id="MBO0662509.1"/>
    </source>
</evidence>
<comment type="catalytic activity">
    <reaction evidence="1 6">
        <text>a beta-lactam + H2O = a substituted beta-amino acid</text>
        <dbReference type="Rhea" id="RHEA:20401"/>
        <dbReference type="ChEBI" id="CHEBI:15377"/>
        <dbReference type="ChEBI" id="CHEBI:35627"/>
        <dbReference type="ChEBI" id="CHEBI:140347"/>
        <dbReference type="EC" id="3.5.2.6"/>
    </reaction>
</comment>
<evidence type="ECO:0000256" key="4">
    <source>
        <dbReference type="ARBA" id="ARBA00022801"/>
    </source>
</evidence>
<dbReference type="Proteomes" id="UP000664122">
    <property type="component" value="Unassembled WGS sequence"/>
</dbReference>
<dbReference type="PANTHER" id="PTHR35333:SF3">
    <property type="entry name" value="BETA-LACTAMASE-TYPE TRANSPEPTIDASE FOLD CONTAINING PROTEIN"/>
    <property type="match status" value="1"/>
</dbReference>
<dbReference type="PANTHER" id="PTHR35333">
    <property type="entry name" value="BETA-LACTAMASE"/>
    <property type="match status" value="1"/>
</dbReference>
<dbReference type="GO" id="GO:0046677">
    <property type="term" value="P:response to antibiotic"/>
    <property type="evidence" value="ECO:0007669"/>
    <property type="project" value="UniProtKB-UniRule"/>
</dbReference>
<evidence type="ECO:0000259" key="7">
    <source>
        <dbReference type="Pfam" id="PF13354"/>
    </source>
</evidence>
<sequence>MNRRDLLIGSTVSAATLAFRPTRPLAANASTAKRWLAALEDKHGGRLGVAILDTGNGRQVAHRGDERFLICSTFKFLLVAAVLARVDHAKEELDRRIVFNKGALLDWAPVTQLNVGSPGMTFGQLCEAATIMSDNTAANLLLETMGGPPAITAYARTLGDTKTRLDQREPLNAQSQGEEDTTTPASMIDNMRTVLLGNALSKTSRDRLAGWMTTNQTGAQSLRAGLPLDWRIADKTGAARVINNDIAVVWPPDRAPMIVAAYYRAENHDAARRKAVLADVGKIVAKWSR</sequence>
<comment type="similarity">
    <text evidence="2 6">Belongs to the class-A beta-lactamase family.</text>
</comment>
<dbReference type="GO" id="GO:0030655">
    <property type="term" value="P:beta-lactam antibiotic catabolic process"/>
    <property type="evidence" value="ECO:0007669"/>
    <property type="project" value="InterPro"/>
</dbReference>
<keyword evidence="9" id="KW-1185">Reference proteome</keyword>
<proteinExistence type="inferred from homology"/>
<dbReference type="GO" id="GO:0008800">
    <property type="term" value="F:beta-lactamase activity"/>
    <property type="evidence" value="ECO:0007669"/>
    <property type="project" value="UniProtKB-UniRule"/>
</dbReference>
<comment type="caution">
    <text evidence="8">The sequence shown here is derived from an EMBL/GenBank/DDBJ whole genome shotgun (WGS) entry which is preliminary data.</text>
</comment>
<evidence type="ECO:0000256" key="5">
    <source>
        <dbReference type="ARBA" id="ARBA00023251"/>
    </source>
</evidence>
<dbReference type="SUPFAM" id="SSF56601">
    <property type="entry name" value="beta-lactamase/transpeptidase-like"/>
    <property type="match status" value="1"/>
</dbReference>
<dbReference type="EMBL" id="JAFMPP010000005">
    <property type="protein sequence ID" value="MBO0662509.1"/>
    <property type="molecule type" value="Genomic_DNA"/>
</dbReference>
<evidence type="ECO:0000256" key="6">
    <source>
        <dbReference type="RuleBase" id="RU361140"/>
    </source>
</evidence>
<dbReference type="AlphaFoldDB" id="A0A939JVI7"/>
<feature type="domain" description="Beta-lactamase class A catalytic" evidence="7">
    <location>
        <begin position="48"/>
        <end position="262"/>
    </location>
</feature>
<keyword evidence="4 6" id="KW-0378">Hydrolase</keyword>
<dbReference type="PROSITE" id="PS00146">
    <property type="entry name" value="BETA_LACTAMASE_A"/>
    <property type="match status" value="1"/>
</dbReference>
<dbReference type="Pfam" id="PF13354">
    <property type="entry name" value="Beta-lactamase2"/>
    <property type="match status" value="1"/>
</dbReference>
<dbReference type="InterPro" id="IPR023650">
    <property type="entry name" value="Beta-lactam_class-A_AS"/>
</dbReference>
<dbReference type="RefSeq" id="WP_207257296.1">
    <property type="nucleotide sequence ID" value="NZ_JAFMPP010000005.1"/>
</dbReference>
<dbReference type="EC" id="3.5.2.6" evidence="3 6"/>
<dbReference type="NCBIfam" id="NF033103">
    <property type="entry name" value="bla_class_A"/>
    <property type="match status" value="1"/>
</dbReference>
<protein>
    <recommendedName>
        <fullName evidence="3 6">Beta-lactamase</fullName>
        <ecNumber evidence="3 6">3.5.2.6</ecNumber>
    </recommendedName>
</protein>
<keyword evidence="5 6" id="KW-0046">Antibiotic resistance</keyword>
<name>A0A939JVI7_9HYPH</name>